<dbReference type="PANTHER" id="PTHR14359:SF6">
    <property type="entry name" value="PHOSPHOPANTOTHENOYLCYSTEINE DECARBOXYLASE"/>
    <property type="match status" value="1"/>
</dbReference>
<protein>
    <submittedName>
        <fullName evidence="2">Flavoprotein</fullName>
    </submittedName>
</protein>
<keyword evidence="3" id="KW-1185">Reference proteome</keyword>
<evidence type="ECO:0000313" key="2">
    <source>
        <dbReference type="EMBL" id="PZW31146.1"/>
    </source>
</evidence>
<dbReference type="Proteomes" id="UP000248806">
    <property type="component" value="Unassembled WGS sequence"/>
</dbReference>
<dbReference type="GO" id="GO:0010181">
    <property type="term" value="F:FMN binding"/>
    <property type="evidence" value="ECO:0007669"/>
    <property type="project" value="TreeGrafter"/>
</dbReference>
<dbReference type="InterPro" id="IPR003382">
    <property type="entry name" value="Flavoprotein"/>
</dbReference>
<dbReference type="OrthoDB" id="161343at2"/>
<proteinExistence type="predicted"/>
<comment type="caution">
    <text evidence="2">The sequence shown here is derived from an EMBL/GenBank/DDBJ whole genome shotgun (WGS) entry which is preliminary data.</text>
</comment>
<dbReference type="PANTHER" id="PTHR14359">
    <property type="entry name" value="HOMO-OLIGOMERIC FLAVIN CONTAINING CYS DECARBOXYLASE FAMILY"/>
    <property type="match status" value="1"/>
</dbReference>
<dbReference type="AlphaFoldDB" id="A0A326U923"/>
<dbReference type="InterPro" id="IPR036551">
    <property type="entry name" value="Flavin_trans-like"/>
</dbReference>
<evidence type="ECO:0000259" key="1">
    <source>
        <dbReference type="Pfam" id="PF02441"/>
    </source>
</evidence>
<dbReference type="Pfam" id="PF02441">
    <property type="entry name" value="Flavoprotein"/>
    <property type="match status" value="1"/>
</dbReference>
<dbReference type="EMBL" id="QKUF01000006">
    <property type="protein sequence ID" value="PZW31146.1"/>
    <property type="molecule type" value="Genomic_DNA"/>
</dbReference>
<reference evidence="2 3" key="1">
    <citation type="submission" date="2018-06" db="EMBL/GenBank/DDBJ databases">
        <title>Genomic Encyclopedia of Archaeal and Bacterial Type Strains, Phase II (KMG-II): from individual species to whole genera.</title>
        <authorList>
            <person name="Goeker M."/>
        </authorList>
    </citation>
    <scope>NUCLEOTIDE SEQUENCE [LARGE SCALE GENOMIC DNA]</scope>
    <source>
        <strain evidence="2 3">ATCC BAA-1881</strain>
    </source>
</reference>
<accession>A0A326U923</accession>
<dbReference type="SUPFAM" id="SSF52507">
    <property type="entry name" value="Homo-oligomeric flavin-containing Cys decarboxylases, HFCD"/>
    <property type="match status" value="1"/>
</dbReference>
<feature type="domain" description="Flavoprotein" evidence="1">
    <location>
        <begin position="11"/>
        <end position="103"/>
    </location>
</feature>
<dbReference type="RefSeq" id="WP_111321848.1">
    <property type="nucleotide sequence ID" value="NZ_BIFX01000003.1"/>
</dbReference>
<dbReference type="GO" id="GO:0004633">
    <property type="term" value="F:phosphopantothenoylcysteine decarboxylase activity"/>
    <property type="evidence" value="ECO:0007669"/>
    <property type="project" value="TreeGrafter"/>
</dbReference>
<name>A0A326U923_THEHA</name>
<dbReference type="Gene3D" id="3.40.50.1950">
    <property type="entry name" value="Flavin prenyltransferase-like"/>
    <property type="match status" value="1"/>
</dbReference>
<organism evidence="2 3">
    <name type="scientific">Thermosporothrix hazakensis</name>
    <dbReference type="NCBI Taxonomy" id="644383"/>
    <lineage>
        <taxon>Bacteria</taxon>
        <taxon>Bacillati</taxon>
        <taxon>Chloroflexota</taxon>
        <taxon>Ktedonobacteria</taxon>
        <taxon>Ktedonobacterales</taxon>
        <taxon>Thermosporotrichaceae</taxon>
        <taxon>Thermosporothrix</taxon>
    </lineage>
</organism>
<gene>
    <name evidence="2" type="ORF">EI42_02243</name>
</gene>
<dbReference type="GO" id="GO:0071513">
    <property type="term" value="C:phosphopantothenoylcysteine decarboxylase complex"/>
    <property type="evidence" value="ECO:0007669"/>
    <property type="project" value="TreeGrafter"/>
</dbReference>
<evidence type="ECO:0000313" key="3">
    <source>
        <dbReference type="Proteomes" id="UP000248806"/>
    </source>
</evidence>
<sequence>MNSQTMKRVLYLVICAAGAAPQAYELIPLLIAAGWNVCAILTPSATAFVEQKRLHYLTGNPVRTNYKQPGTPDLLPPPDALLVFPATFNTVNKWALGISDNLALGLLCEHTGIGTPILAVPVVRRGKLAEHPAFPQSLKLLTEYGIHVLYEPEQYPPRNEVPGEIIVQELLRITSL</sequence>
<dbReference type="GO" id="GO:0015937">
    <property type="term" value="P:coenzyme A biosynthetic process"/>
    <property type="evidence" value="ECO:0007669"/>
    <property type="project" value="TreeGrafter"/>
</dbReference>